<proteinExistence type="predicted"/>
<feature type="non-terminal residue" evidence="1">
    <location>
        <position position="1"/>
    </location>
</feature>
<accession>W7EBX0</accession>
<protein>
    <submittedName>
        <fullName evidence="1">Uncharacterized protein</fullName>
    </submittedName>
</protein>
<gene>
    <name evidence="1" type="ORF">COCVIDRAFT_113529</name>
</gene>
<dbReference type="GeneID" id="26250373"/>
<dbReference type="AlphaFoldDB" id="W7EBX0"/>
<evidence type="ECO:0000313" key="2">
    <source>
        <dbReference type="Proteomes" id="UP000054337"/>
    </source>
</evidence>
<reference evidence="1 2" key="1">
    <citation type="journal article" date="2013" name="PLoS Genet.">
        <title>Comparative genome structure, secondary metabolite, and effector coding capacity across Cochliobolus pathogens.</title>
        <authorList>
            <person name="Condon B.J."/>
            <person name="Leng Y."/>
            <person name="Wu D."/>
            <person name="Bushley K.E."/>
            <person name="Ohm R.A."/>
            <person name="Otillar R."/>
            <person name="Martin J."/>
            <person name="Schackwitz W."/>
            <person name="Grimwood J."/>
            <person name="MohdZainudin N."/>
            <person name="Xue C."/>
            <person name="Wang R."/>
            <person name="Manning V.A."/>
            <person name="Dhillon B."/>
            <person name="Tu Z.J."/>
            <person name="Steffenson B.J."/>
            <person name="Salamov A."/>
            <person name="Sun H."/>
            <person name="Lowry S."/>
            <person name="LaButti K."/>
            <person name="Han J."/>
            <person name="Copeland A."/>
            <person name="Lindquist E."/>
            <person name="Barry K."/>
            <person name="Schmutz J."/>
            <person name="Baker S.E."/>
            <person name="Ciuffetti L.M."/>
            <person name="Grigoriev I.V."/>
            <person name="Zhong S."/>
            <person name="Turgeon B.G."/>
        </authorList>
    </citation>
    <scope>NUCLEOTIDE SEQUENCE [LARGE SCALE GENOMIC DNA]</scope>
    <source>
        <strain evidence="1 2">FI3</strain>
    </source>
</reference>
<keyword evidence="2" id="KW-1185">Reference proteome</keyword>
<sequence>CCALTVETGKAEIDVKNISHVSDVLTVYTGIVIGQDSDIIRLVHYTTQK</sequence>
<organism evidence="1 2">
    <name type="scientific">Bipolaris victoriae (strain FI3)</name>
    <name type="common">Victoria blight of oats agent</name>
    <name type="synonym">Cochliobolus victoriae</name>
    <dbReference type="NCBI Taxonomy" id="930091"/>
    <lineage>
        <taxon>Eukaryota</taxon>
        <taxon>Fungi</taxon>
        <taxon>Dikarya</taxon>
        <taxon>Ascomycota</taxon>
        <taxon>Pezizomycotina</taxon>
        <taxon>Dothideomycetes</taxon>
        <taxon>Pleosporomycetidae</taxon>
        <taxon>Pleosporales</taxon>
        <taxon>Pleosporineae</taxon>
        <taxon>Pleosporaceae</taxon>
        <taxon>Bipolaris</taxon>
    </lineage>
</organism>
<dbReference type="HOGENOM" id="CLU_3147117_0_0_1"/>
<dbReference type="EMBL" id="KI968840">
    <property type="protein sequence ID" value="EUN21632.1"/>
    <property type="molecule type" value="Genomic_DNA"/>
</dbReference>
<dbReference type="RefSeq" id="XP_014551208.1">
    <property type="nucleotide sequence ID" value="XM_014695722.1"/>
</dbReference>
<evidence type="ECO:0000313" key="1">
    <source>
        <dbReference type="EMBL" id="EUN21632.1"/>
    </source>
</evidence>
<name>W7EBX0_BIPV3</name>
<dbReference type="Proteomes" id="UP000054337">
    <property type="component" value="Unassembled WGS sequence"/>
</dbReference>